<dbReference type="CDD" id="cd00077">
    <property type="entry name" value="HDc"/>
    <property type="match status" value="1"/>
</dbReference>
<keyword evidence="1" id="KW-0812">Transmembrane</keyword>
<reference evidence="3" key="1">
    <citation type="submission" date="2012-03" db="EMBL/GenBank/DDBJ databases">
        <title>Functional metagenomics reveals considerable lignocellulase gene clusters in the gut microbiome of a wood-feeding higher termite.</title>
        <authorList>
            <person name="Liu N."/>
        </authorList>
    </citation>
    <scope>NUCLEOTIDE SEQUENCE</scope>
</reference>
<protein>
    <submittedName>
        <fullName evidence="3">Membrane protein</fullName>
    </submittedName>
</protein>
<feature type="transmembrane region" description="Helical" evidence="1">
    <location>
        <begin position="401"/>
        <end position="428"/>
    </location>
</feature>
<feature type="transmembrane region" description="Helical" evidence="1">
    <location>
        <begin position="344"/>
        <end position="362"/>
    </location>
</feature>
<evidence type="ECO:0000259" key="2">
    <source>
        <dbReference type="PROSITE" id="PS51831"/>
    </source>
</evidence>
<sequence length="732" mass="81019">MKHKQIFPDFKKAILDILNPARIKSGPNILGIALCAITAIILISGGDEENIGDISHFETGMVATRDVTAGHTVSFIDEEATIARQDMAARRISAVFRFSADANRQIQDSWDSFCDFAEDLRSAGPEAAHIAIDAGYPGYFPRETLNIFLSIENRANFKDFGSEIITAVLRRGIFLVSGADISQFNPETAEIVNPGISGRQREIVRYDNITTVSNVRQAIGNIVMTMNISETFKNIAVDMIAPFMKENVFFSPSESQRRIEEVKNTIDPAVRIIEKGTRIIRKGFIITDAEMNELNALYTSSPRKDPRNVIGSTLLVFMIYFLIVILSGKIIIGRKLNDRERYMIAILAGSYIIGSILLNNISPGFEGFPVSLFIPTSLVIMIFAVFLGTRYAIAMSLALPLCAYLTGAFDFYSYVIALVSGIAASTVLHKSQNRMSLIKAGLQIAAVNCLAVIIVLLLRQSGWNNYPAMLFAAVLNGIFSGMLTIGFLPPLEHILNAVTPFRLMELSDLNAPVLRKLFTAAPGTYSHSLMVANLAEQACQDIGANALLARVGAYYHDIGKMENPDYFVENQTDHNRHDEIAPRLSATIIRSHVKLGVEKAYSLGFPKDVIDIISEHHGNSVISWFYNKAAETETDVSTEDFTYPGNPPHTKESAVVMLADVTEAAVRTLTKPSAGKIEKFIQQLFDSKSEHGQLAESDLSFRDLEIIKKAFVKVLTGYYHSRIEYPNQKEEE</sequence>
<dbReference type="EMBL" id="JQ844233">
    <property type="protein sequence ID" value="AGS53445.1"/>
    <property type="molecule type" value="Genomic_DNA"/>
</dbReference>
<dbReference type="Pfam" id="PF07697">
    <property type="entry name" value="7TMR-HDED"/>
    <property type="match status" value="1"/>
</dbReference>
<evidence type="ECO:0000313" key="3">
    <source>
        <dbReference type="EMBL" id="AGS53445.1"/>
    </source>
</evidence>
<name>A0A806KFN9_9BACT</name>
<dbReference type="PANTHER" id="PTHR36442">
    <property type="entry name" value="CYCLIC-DI-AMP PHOSPHODIESTERASE PGPH"/>
    <property type="match status" value="1"/>
</dbReference>
<proteinExistence type="predicted"/>
<dbReference type="SUPFAM" id="SSF109604">
    <property type="entry name" value="HD-domain/PDEase-like"/>
    <property type="match status" value="1"/>
</dbReference>
<dbReference type="PANTHER" id="PTHR36442:SF1">
    <property type="entry name" value="CYCLIC-DI-AMP PHOSPHODIESTERASE PGPH"/>
    <property type="match status" value="1"/>
</dbReference>
<dbReference type="InterPro" id="IPR006675">
    <property type="entry name" value="HDIG_dom"/>
</dbReference>
<dbReference type="Gene3D" id="1.10.3210.10">
    <property type="entry name" value="Hypothetical protein af1432"/>
    <property type="match status" value="1"/>
</dbReference>
<dbReference type="InterPro" id="IPR052722">
    <property type="entry name" value="PgpH_phosphodiesterase"/>
</dbReference>
<dbReference type="PROSITE" id="PS51831">
    <property type="entry name" value="HD"/>
    <property type="match status" value="1"/>
</dbReference>
<accession>A0A806KFN9</accession>
<dbReference type="AlphaFoldDB" id="A0A806KFN9"/>
<evidence type="ECO:0000256" key="1">
    <source>
        <dbReference type="SAM" id="Phobius"/>
    </source>
</evidence>
<dbReference type="InterPro" id="IPR006674">
    <property type="entry name" value="HD_domain"/>
</dbReference>
<organism evidence="3">
    <name type="scientific">uncultured bacterium contig00027</name>
    <dbReference type="NCBI Taxonomy" id="1181516"/>
    <lineage>
        <taxon>Bacteria</taxon>
        <taxon>environmental samples</taxon>
    </lineage>
</organism>
<dbReference type="Pfam" id="PF07698">
    <property type="entry name" value="7TM-7TMR_HD"/>
    <property type="match status" value="1"/>
</dbReference>
<dbReference type="NCBIfam" id="TIGR00277">
    <property type="entry name" value="HDIG"/>
    <property type="match status" value="1"/>
</dbReference>
<keyword evidence="1" id="KW-0472">Membrane</keyword>
<feature type="transmembrane region" description="Helical" evidence="1">
    <location>
        <begin position="470"/>
        <end position="491"/>
    </location>
</feature>
<feature type="transmembrane region" description="Helical" evidence="1">
    <location>
        <begin position="309"/>
        <end position="332"/>
    </location>
</feature>
<feature type="domain" description="HD" evidence="2">
    <location>
        <begin position="524"/>
        <end position="665"/>
    </location>
</feature>
<dbReference type="InterPro" id="IPR003607">
    <property type="entry name" value="HD/PDEase_dom"/>
</dbReference>
<dbReference type="Pfam" id="PF01966">
    <property type="entry name" value="HD"/>
    <property type="match status" value="1"/>
</dbReference>
<feature type="transmembrane region" description="Helical" evidence="1">
    <location>
        <begin position="368"/>
        <end position="389"/>
    </location>
</feature>
<feature type="transmembrane region" description="Helical" evidence="1">
    <location>
        <begin position="440"/>
        <end position="458"/>
    </location>
</feature>
<dbReference type="SMART" id="SM00471">
    <property type="entry name" value="HDc"/>
    <property type="match status" value="1"/>
</dbReference>
<dbReference type="InterPro" id="IPR011624">
    <property type="entry name" value="Metal-dep_PHydrolase_7TM_extra"/>
</dbReference>
<keyword evidence="1" id="KW-1133">Transmembrane helix</keyword>
<dbReference type="InterPro" id="IPR011621">
    <property type="entry name" value="Metal-dep_PHydrolase_7TM_intra"/>
</dbReference>